<sequence length="453" mass="50858">MESDWAILLQAAVAGVIVYATAKVITGTRSLVPLLAMVFVVSNGLGKTEVFKRYVRLAHRYWIRLNHGSSSVHGLRSLSGNEAYKELSEASQSELAIALNSLMNYRSNTKRSNDRRRELFKLMSWRQQNLATKTGYLKRLESLDSLIVANQRFCDSIIDYTLSHYGLDSFAVRKIKPHGGGGGSASNSNYRVVEALSHFLRDWPDTEISPEIEPMVQFVTQQLERICGNKTSSYLDGADLVVPGSGLGRLSYELAKRNPKWQVSSIEYSGLMSICNSYVFNENPNPLTTFYPFIHGNSNIICAKDQARSITFTPRVKPGNLNHFFGDFRFFKLAPNSQSTKPLVIVTCFFIDTAENLIEYIDTLNNLASSSKRTTYWINVGPLKYGSAAQIEPTVEELTELRKLMGWKDITNFSSIDDDANDGSLPKLVSYITDTKSFWQGYYGVHAFACKKT</sequence>
<dbReference type="PANTHER" id="PTHR12303:SF11">
    <property type="entry name" value="AER338CP"/>
    <property type="match status" value="1"/>
</dbReference>
<name>A0A9P7V941_9ASCO</name>
<evidence type="ECO:0000313" key="2">
    <source>
        <dbReference type="Proteomes" id="UP000790833"/>
    </source>
</evidence>
<dbReference type="Pfam" id="PF07942">
    <property type="entry name" value="CARME"/>
    <property type="match status" value="1"/>
</dbReference>
<keyword evidence="2" id="KW-1185">Reference proteome</keyword>
<comment type="caution">
    <text evidence="1">The sequence shown here is derived from an EMBL/GenBank/DDBJ whole genome shotgun (WGS) entry which is preliminary data.</text>
</comment>
<dbReference type="EMBL" id="JAHMUF010000010">
    <property type="protein sequence ID" value="KAG7193646.1"/>
    <property type="molecule type" value="Genomic_DNA"/>
</dbReference>
<protein>
    <submittedName>
        <fullName evidence="1">Uncharacterized protein</fullName>
    </submittedName>
</protein>
<dbReference type="GO" id="GO:0008757">
    <property type="term" value="F:S-adenosylmethionine-dependent methyltransferase activity"/>
    <property type="evidence" value="ECO:0007669"/>
    <property type="project" value="InterPro"/>
</dbReference>
<dbReference type="InterPro" id="IPR012901">
    <property type="entry name" value="CARME"/>
</dbReference>
<dbReference type="AlphaFoldDB" id="A0A9P7V941"/>
<proteinExistence type="predicted"/>
<dbReference type="RefSeq" id="XP_043049194.1">
    <property type="nucleotide sequence ID" value="XM_043191182.1"/>
</dbReference>
<organism evidence="1 2">
    <name type="scientific">Scheffersomyces spartinae</name>
    <dbReference type="NCBI Taxonomy" id="45513"/>
    <lineage>
        <taxon>Eukaryota</taxon>
        <taxon>Fungi</taxon>
        <taxon>Dikarya</taxon>
        <taxon>Ascomycota</taxon>
        <taxon>Saccharomycotina</taxon>
        <taxon>Pichiomycetes</taxon>
        <taxon>Debaryomycetaceae</taxon>
        <taxon>Scheffersomyces</taxon>
    </lineage>
</organism>
<gene>
    <name evidence="1" type="ORF">KQ657_000331</name>
</gene>
<accession>A0A9P7V941</accession>
<dbReference type="SMART" id="SM01296">
    <property type="entry name" value="N2227"/>
    <property type="match status" value="1"/>
</dbReference>
<dbReference type="GeneID" id="66113705"/>
<reference evidence="1" key="1">
    <citation type="submission" date="2021-03" db="EMBL/GenBank/DDBJ databases">
        <authorList>
            <person name="Palmer J.M."/>
        </authorList>
    </citation>
    <scope>NUCLEOTIDE SEQUENCE</scope>
    <source>
        <strain evidence="1">ARV_011</strain>
    </source>
</reference>
<dbReference type="Proteomes" id="UP000790833">
    <property type="component" value="Unassembled WGS sequence"/>
</dbReference>
<dbReference type="PANTHER" id="PTHR12303">
    <property type="entry name" value="CARNOSINE N-METHYLTRANSFERASE"/>
    <property type="match status" value="1"/>
</dbReference>
<evidence type="ECO:0000313" key="1">
    <source>
        <dbReference type="EMBL" id="KAG7193646.1"/>
    </source>
</evidence>
<dbReference type="OrthoDB" id="978at2759"/>